<keyword evidence="4 11" id="KW-0227">DNA damage</keyword>
<evidence type="ECO:0000256" key="7">
    <source>
        <dbReference type="ARBA" id="ARBA00022833"/>
    </source>
</evidence>
<dbReference type="GO" id="GO:0005634">
    <property type="term" value="C:nucleus"/>
    <property type="evidence" value="ECO:0007669"/>
    <property type="project" value="UniProtKB-SubCell"/>
</dbReference>
<keyword evidence="5 11" id="KW-0863">Zinc-finger</keyword>
<dbReference type="GO" id="GO:0006301">
    <property type="term" value="P:DNA damage tolerance"/>
    <property type="evidence" value="ECO:0007669"/>
    <property type="project" value="InterPro"/>
</dbReference>
<dbReference type="GO" id="GO:0061630">
    <property type="term" value="F:ubiquitin protein ligase activity"/>
    <property type="evidence" value="ECO:0007669"/>
    <property type="project" value="InterPro"/>
</dbReference>
<dbReference type="GO" id="GO:0006281">
    <property type="term" value="P:DNA repair"/>
    <property type="evidence" value="ECO:0007669"/>
    <property type="project" value="UniProtKB-KW"/>
</dbReference>
<proteinExistence type="predicted"/>
<keyword evidence="7" id="KW-0862">Zinc</keyword>
<dbReference type="EMBL" id="KE504122">
    <property type="protein sequence ID" value="EPT06219.1"/>
    <property type="molecule type" value="Genomic_DNA"/>
</dbReference>
<dbReference type="FunCoup" id="S8ETR4">
    <property type="interactions" value="165"/>
</dbReference>
<dbReference type="GO" id="GO:0006513">
    <property type="term" value="P:protein monoubiquitination"/>
    <property type="evidence" value="ECO:0007669"/>
    <property type="project" value="InterPro"/>
</dbReference>
<dbReference type="InterPro" id="IPR006642">
    <property type="entry name" value="Rad18_UBZ4"/>
</dbReference>
<feature type="compositionally biased region" description="Polar residues" evidence="12">
    <location>
        <begin position="290"/>
        <end position="300"/>
    </location>
</feature>
<keyword evidence="15" id="KW-1185">Reference proteome</keyword>
<feature type="region of interest" description="Disordered" evidence="12">
    <location>
        <begin position="122"/>
        <end position="173"/>
    </location>
</feature>
<gene>
    <name evidence="14" type="ORF">FOMPIDRAFT_1027042</name>
</gene>
<evidence type="ECO:0000259" key="13">
    <source>
        <dbReference type="PROSITE" id="PS51908"/>
    </source>
</evidence>
<protein>
    <recommendedName>
        <fullName evidence="13">UBZ4-type domain-containing protein</fullName>
    </recommendedName>
</protein>
<dbReference type="SMART" id="SM00734">
    <property type="entry name" value="ZnF_Rad18"/>
    <property type="match status" value="1"/>
</dbReference>
<evidence type="ECO:0000256" key="9">
    <source>
        <dbReference type="ARBA" id="ARBA00023242"/>
    </source>
</evidence>
<feature type="domain" description="UBZ4-type" evidence="13">
    <location>
        <begin position="99"/>
        <end position="127"/>
    </location>
</feature>
<dbReference type="GO" id="GO:0003697">
    <property type="term" value="F:single-stranded DNA binding"/>
    <property type="evidence" value="ECO:0007669"/>
    <property type="project" value="InterPro"/>
</dbReference>
<keyword evidence="2" id="KW-0808">Transferase</keyword>
<dbReference type="InterPro" id="IPR039577">
    <property type="entry name" value="Rad18"/>
</dbReference>
<evidence type="ECO:0000256" key="6">
    <source>
        <dbReference type="ARBA" id="ARBA00022786"/>
    </source>
</evidence>
<reference evidence="14 15" key="1">
    <citation type="journal article" date="2012" name="Science">
        <title>The Paleozoic origin of enzymatic lignin decomposition reconstructed from 31 fungal genomes.</title>
        <authorList>
            <person name="Floudas D."/>
            <person name="Binder M."/>
            <person name="Riley R."/>
            <person name="Barry K."/>
            <person name="Blanchette R.A."/>
            <person name="Henrissat B."/>
            <person name="Martinez A.T."/>
            <person name="Otillar R."/>
            <person name="Spatafora J.W."/>
            <person name="Yadav J.S."/>
            <person name="Aerts A."/>
            <person name="Benoit I."/>
            <person name="Boyd A."/>
            <person name="Carlson A."/>
            <person name="Copeland A."/>
            <person name="Coutinho P.M."/>
            <person name="de Vries R.P."/>
            <person name="Ferreira P."/>
            <person name="Findley K."/>
            <person name="Foster B."/>
            <person name="Gaskell J."/>
            <person name="Glotzer D."/>
            <person name="Gorecki P."/>
            <person name="Heitman J."/>
            <person name="Hesse C."/>
            <person name="Hori C."/>
            <person name="Igarashi K."/>
            <person name="Jurgens J.A."/>
            <person name="Kallen N."/>
            <person name="Kersten P."/>
            <person name="Kohler A."/>
            <person name="Kuees U."/>
            <person name="Kumar T.K.A."/>
            <person name="Kuo A."/>
            <person name="LaButti K."/>
            <person name="Larrondo L.F."/>
            <person name="Lindquist E."/>
            <person name="Ling A."/>
            <person name="Lombard V."/>
            <person name="Lucas S."/>
            <person name="Lundell T."/>
            <person name="Martin R."/>
            <person name="McLaughlin D.J."/>
            <person name="Morgenstern I."/>
            <person name="Morin E."/>
            <person name="Murat C."/>
            <person name="Nagy L.G."/>
            <person name="Nolan M."/>
            <person name="Ohm R.A."/>
            <person name="Patyshakuliyeva A."/>
            <person name="Rokas A."/>
            <person name="Ruiz-Duenas F.J."/>
            <person name="Sabat G."/>
            <person name="Salamov A."/>
            <person name="Samejima M."/>
            <person name="Schmutz J."/>
            <person name="Slot J.C."/>
            <person name="St John F."/>
            <person name="Stenlid J."/>
            <person name="Sun H."/>
            <person name="Sun S."/>
            <person name="Syed K."/>
            <person name="Tsang A."/>
            <person name="Wiebenga A."/>
            <person name="Young D."/>
            <person name="Pisabarro A."/>
            <person name="Eastwood D.C."/>
            <person name="Martin F."/>
            <person name="Cullen D."/>
            <person name="Grigoriev I.V."/>
            <person name="Hibbett D.S."/>
        </authorList>
    </citation>
    <scope>NUCLEOTIDE SEQUENCE</scope>
    <source>
        <strain evidence="15">FP-58527</strain>
    </source>
</reference>
<dbReference type="eggNOG" id="KOG0287">
    <property type="taxonomic scope" value="Eukaryota"/>
</dbReference>
<feature type="region of interest" description="Disordered" evidence="12">
    <location>
        <begin position="59"/>
        <end position="89"/>
    </location>
</feature>
<dbReference type="GO" id="GO:0008270">
    <property type="term" value="F:zinc ion binding"/>
    <property type="evidence" value="ECO:0007669"/>
    <property type="project" value="UniProtKB-KW"/>
</dbReference>
<dbReference type="PANTHER" id="PTHR14134:SF2">
    <property type="entry name" value="E3 UBIQUITIN-PROTEIN LIGASE RAD18"/>
    <property type="match status" value="1"/>
</dbReference>
<comment type="pathway">
    <text evidence="10">Protein modification.</text>
</comment>
<dbReference type="GO" id="GO:0097505">
    <property type="term" value="C:Rad6-Rad18 complex"/>
    <property type="evidence" value="ECO:0007669"/>
    <property type="project" value="TreeGrafter"/>
</dbReference>
<evidence type="ECO:0000256" key="11">
    <source>
        <dbReference type="PROSITE-ProRule" id="PRU01256"/>
    </source>
</evidence>
<evidence type="ECO:0000256" key="10">
    <source>
        <dbReference type="ARBA" id="ARBA00043952"/>
    </source>
</evidence>
<dbReference type="PANTHER" id="PTHR14134">
    <property type="entry name" value="E3 UBIQUITIN-PROTEIN LIGASE RAD18"/>
    <property type="match status" value="1"/>
</dbReference>
<feature type="compositionally biased region" description="Basic and acidic residues" evidence="12">
    <location>
        <begin position="137"/>
        <end position="166"/>
    </location>
</feature>
<evidence type="ECO:0000256" key="2">
    <source>
        <dbReference type="ARBA" id="ARBA00022679"/>
    </source>
</evidence>
<evidence type="ECO:0000313" key="15">
    <source>
        <dbReference type="Proteomes" id="UP000015241"/>
    </source>
</evidence>
<dbReference type="Proteomes" id="UP000015241">
    <property type="component" value="Unassembled WGS sequence"/>
</dbReference>
<dbReference type="AlphaFoldDB" id="S8ETR4"/>
<dbReference type="InParanoid" id="S8ETR4"/>
<dbReference type="Gene3D" id="3.30.160.60">
    <property type="entry name" value="Classic Zinc Finger"/>
    <property type="match status" value="1"/>
</dbReference>
<dbReference type="OrthoDB" id="9049620at2759"/>
<keyword evidence="6" id="KW-0833">Ubl conjugation pathway</keyword>
<name>S8ETR4_FOMSC</name>
<dbReference type="PROSITE" id="PS51908">
    <property type="entry name" value="ZF_UBZ4"/>
    <property type="match status" value="1"/>
</dbReference>
<keyword evidence="8 11" id="KW-0234">DNA repair</keyword>
<dbReference type="HOGENOM" id="CLU_028491_3_0_1"/>
<comment type="subcellular location">
    <subcellularLocation>
        <location evidence="1">Nucleus</location>
    </subcellularLocation>
</comment>
<evidence type="ECO:0000256" key="3">
    <source>
        <dbReference type="ARBA" id="ARBA00022723"/>
    </source>
</evidence>
<feature type="region of interest" description="Disordered" evidence="12">
    <location>
        <begin position="278"/>
        <end position="319"/>
    </location>
</feature>
<evidence type="ECO:0000313" key="14">
    <source>
        <dbReference type="EMBL" id="EPT06219.1"/>
    </source>
</evidence>
<evidence type="ECO:0000256" key="8">
    <source>
        <dbReference type="ARBA" id="ARBA00023204"/>
    </source>
</evidence>
<accession>S8ETR4</accession>
<evidence type="ECO:0000256" key="5">
    <source>
        <dbReference type="ARBA" id="ARBA00022771"/>
    </source>
</evidence>
<dbReference type="STRING" id="743788.S8ETR4"/>
<organism evidence="14 15">
    <name type="scientific">Fomitopsis schrenkii</name>
    <name type="common">Brown rot fungus</name>
    <dbReference type="NCBI Taxonomy" id="2126942"/>
    <lineage>
        <taxon>Eukaryota</taxon>
        <taxon>Fungi</taxon>
        <taxon>Dikarya</taxon>
        <taxon>Basidiomycota</taxon>
        <taxon>Agaricomycotina</taxon>
        <taxon>Agaricomycetes</taxon>
        <taxon>Polyporales</taxon>
        <taxon>Fomitopsis</taxon>
    </lineage>
</organism>
<evidence type="ECO:0000256" key="1">
    <source>
        <dbReference type="ARBA" id="ARBA00004123"/>
    </source>
</evidence>
<keyword evidence="3" id="KW-0479">Metal-binding</keyword>
<keyword evidence="9" id="KW-0539">Nucleus</keyword>
<sequence length="319" mass="36081">MCVRNCFRDKEECPSCRKPASDTHLRKNLVLESAVKAWTMARYVPSYVYRTKQEARRLAGGLDERSSRPKKRRKLAQTSGDSSSDEVEIIDGPSTSRHLVDCPMCQRRVPFQIINQHIDSRCKLTAPPSPRRPKGKAKQEWSKLLRGDHRADKDRTKEKNRLKSPDDEPDYLPTVSYHTLKDKRVQGLLHEHGLPTTGDRPAWVRRHQQWLTLYNANLDRDPADRRTPDRLRRELQRWEATEAGNGVAGKKKAVDVEDVVAYQTAHKAEFAKLVEAARPKRAHRVADTAEQGTATDSNGDSAKLGPAPAPLTEDVGSVT</sequence>
<evidence type="ECO:0000256" key="12">
    <source>
        <dbReference type="SAM" id="MobiDB-lite"/>
    </source>
</evidence>
<evidence type="ECO:0000256" key="4">
    <source>
        <dbReference type="ARBA" id="ARBA00022763"/>
    </source>
</evidence>